<organism evidence="11 12">
    <name type="scientific">Georgenia halophila</name>
    <dbReference type="NCBI Taxonomy" id="620889"/>
    <lineage>
        <taxon>Bacteria</taxon>
        <taxon>Bacillati</taxon>
        <taxon>Actinomycetota</taxon>
        <taxon>Actinomycetes</taxon>
        <taxon>Micrococcales</taxon>
        <taxon>Bogoriellaceae</taxon>
        <taxon>Georgenia</taxon>
    </lineage>
</organism>
<feature type="binding site" evidence="8">
    <location>
        <position position="428"/>
    </location>
    <ligand>
        <name>Zn(2+)</name>
        <dbReference type="ChEBI" id="CHEBI:29105"/>
        <label>2</label>
    </ligand>
</feature>
<reference evidence="12" key="1">
    <citation type="journal article" date="2019" name="Int. J. Syst. Evol. Microbiol.">
        <title>The Global Catalogue of Microorganisms (GCM) 10K type strain sequencing project: providing services to taxonomists for standard genome sequencing and annotation.</title>
        <authorList>
            <consortium name="The Broad Institute Genomics Platform"/>
            <consortium name="The Broad Institute Genome Sequencing Center for Infectious Disease"/>
            <person name="Wu L."/>
            <person name="Ma J."/>
        </authorList>
    </citation>
    <scope>NUCLEOTIDE SEQUENCE [LARGE SCALE GENOMIC DNA]</scope>
    <source>
        <strain evidence="12">JCM 17810</strain>
    </source>
</reference>
<evidence type="ECO:0000256" key="6">
    <source>
        <dbReference type="ARBA" id="ARBA00022840"/>
    </source>
</evidence>
<evidence type="ECO:0000256" key="9">
    <source>
        <dbReference type="SAM" id="MobiDB-lite"/>
    </source>
</evidence>
<sequence length="679" mass="71462">MADQPEQGALLELPTPDKAVDGGGVSDPVARVLVDVPLPHLDRPFDYRVPPELAANAVPGARVRVRFAGQDRQAFVLERRTETDHRGTLTPVRRASSPVPVLSPPVLRLCRAVADRYAGMLMDVVRLAVPPRHATTEKSVLDKHQSFVTPAVPAPGGEAWAPYTGGPAFLHHLAAGESPRAVWTSLPGPLTGSLAQAAQATLTSGRGVLVVVPTTRQVDEVVAALRELLPEEQVARLVADDGPARRYRSFLRVLLGEVRVVVGTRAAAFAPVHDLGLAVVVDDGDDRLQEPHAPYPHIRQVLAMRADLEDAALLVAGYARTVEAQLLVEQGWARAVQAPRPAVRAAAPRVVAPTDVDLAREGPAAAARIPRPAWETVRDGLGRGPVLVQVARGGYLPAVACARCREPARCATCHGPLRLEGAGSAPACGWCGRHAVDWACPECGGTALRSVRVGSSRTAEELGRAFPSVPVVVSGASASHGVVETVDDTPRLVVATPGAEPVAQAGYAAALLLDAGATTSRPELWASAEALRRWFGAAALVRGAGDGGTVMLLGKPAQVPAQALVRWDPAGFAERELAERAELAFPPAVRLAALQGGRSAVRSLLTHLGDVPGMEVLGPVEVAGEASQLPGEEQVRALVRTDRRHGAELTRGLARAAGVRSARKEPGAVRVRVDPTDLW</sequence>
<dbReference type="PANTHER" id="PTHR30580:SF0">
    <property type="entry name" value="PRIMOSOMAL PROTEIN N"/>
    <property type="match status" value="1"/>
</dbReference>
<comment type="cofactor">
    <cofactor evidence="8">
        <name>Zn(2+)</name>
        <dbReference type="ChEBI" id="CHEBI:29105"/>
    </cofactor>
    <text evidence="8">Binds 2 zinc ions per subunit.</text>
</comment>
<dbReference type="Pfam" id="PF17764">
    <property type="entry name" value="PriA_3primeBD"/>
    <property type="match status" value="1"/>
</dbReference>
<evidence type="ECO:0000256" key="8">
    <source>
        <dbReference type="HAMAP-Rule" id="MF_00983"/>
    </source>
</evidence>
<comment type="similarity">
    <text evidence="8">Belongs to the helicase family. PriA subfamily.</text>
</comment>
<evidence type="ECO:0000256" key="3">
    <source>
        <dbReference type="ARBA" id="ARBA00022723"/>
    </source>
</evidence>
<comment type="function">
    <text evidence="8">Initiates the restart of stalled replication forks, which reloads the replicative helicase on sites other than the origin of replication. Recognizes and binds to abandoned replication forks and remodels them to uncover a helicase loading site. Promotes assembly of the primosome at these replication forks.</text>
</comment>
<dbReference type="InterPro" id="IPR005259">
    <property type="entry name" value="PriA"/>
</dbReference>
<keyword evidence="5 8" id="KW-0862">Zinc</keyword>
<gene>
    <name evidence="8" type="primary">priA</name>
    <name evidence="11" type="ORF">GCM10023169_21120</name>
</gene>
<evidence type="ECO:0000259" key="10">
    <source>
        <dbReference type="Pfam" id="PF17764"/>
    </source>
</evidence>
<keyword evidence="12" id="KW-1185">Reference proteome</keyword>
<dbReference type="Gene3D" id="3.40.50.300">
    <property type="entry name" value="P-loop containing nucleotide triphosphate hydrolases"/>
    <property type="match status" value="1"/>
</dbReference>
<evidence type="ECO:0000256" key="1">
    <source>
        <dbReference type="ARBA" id="ARBA00022515"/>
    </source>
</evidence>
<protein>
    <recommendedName>
        <fullName evidence="8">Probable replication restart protein PriA</fullName>
    </recommendedName>
    <alternativeName>
        <fullName evidence="8">Putative ATP-dependent DNA helicase PriA</fullName>
    </alternativeName>
</protein>
<evidence type="ECO:0000313" key="11">
    <source>
        <dbReference type="EMBL" id="GAA4424448.1"/>
    </source>
</evidence>
<evidence type="ECO:0000256" key="4">
    <source>
        <dbReference type="ARBA" id="ARBA00022741"/>
    </source>
</evidence>
<dbReference type="Gene3D" id="3.40.1440.60">
    <property type="entry name" value="PriA, 3(prime) DNA-binding domain"/>
    <property type="match status" value="1"/>
</dbReference>
<evidence type="ECO:0000256" key="7">
    <source>
        <dbReference type="ARBA" id="ARBA00023125"/>
    </source>
</evidence>
<feature type="binding site" evidence="8">
    <location>
        <position position="440"/>
    </location>
    <ligand>
        <name>Zn(2+)</name>
        <dbReference type="ChEBI" id="CHEBI:29105"/>
        <label>1</label>
    </ligand>
</feature>
<feature type="binding site" evidence="8">
    <location>
        <position position="443"/>
    </location>
    <ligand>
        <name>Zn(2+)</name>
        <dbReference type="ChEBI" id="CHEBI:29105"/>
        <label>1</label>
    </ligand>
</feature>
<dbReference type="InterPro" id="IPR027417">
    <property type="entry name" value="P-loop_NTPase"/>
</dbReference>
<comment type="caution">
    <text evidence="8">As this protein does not have any detectable helicase domains, it probably does not have helicase activity.</text>
</comment>
<keyword evidence="4 8" id="KW-0547">Nucleotide-binding</keyword>
<keyword evidence="6 8" id="KW-0067">ATP-binding</keyword>
<accession>A0ABP8L909</accession>
<keyword evidence="7 8" id="KW-0238">DNA-binding</keyword>
<dbReference type="HAMAP" id="MF_00983">
    <property type="entry name" value="PriA"/>
    <property type="match status" value="1"/>
</dbReference>
<evidence type="ECO:0000256" key="2">
    <source>
        <dbReference type="ARBA" id="ARBA00022705"/>
    </source>
</evidence>
<dbReference type="PANTHER" id="PTHR30580">
    <property type="entry name" value="PRIMOSOMAL PROTEIN N"/>
    <property type="match status" value="1"/>
</dbReference>
<feature type="binding site" evidence="8">
    <location>
        <position position="401"/>
    </location>
    <ligand>
        <name>Zn(2+)</name>
        <dbReference type="ChEBI" id="CHEBI:29105"/>
        <label>1</label>
    </ligand>
</feature>
<name>A0ABP8L909_9MICO</name>
<keyword evidence="3 8" id="KW-0479">Metal-binding</keyword>
<dbReference type="Proteomes" id="UP001500622">
    <property type="component" value="Unassembled WGS sequence"/>
</dbReference>
<keyword evidence="2 8" id="KW-0235">DNA replication</keyword>
<dbReference type="SUPFAM" id="SSF52540">
    <property type="entry name" value="P-loop containing nucleoside triphosphate hydrolases"/>
    <property type="match status" value="1"/>
</dbReference>
<feature type="binding site" evidence="8">
    <location>
        <position position="410"/>
    </location>
    <ligand>
        <name>Zn(2+)</name>
        <dbReference type="ChEBI" id="CHEBI:29105"/>
        <label>2</label>
    </ligand>
</feature>
<dbReference type="RefSeq" id="WP_345216225.1">
    <property type="nucleotide sequence ID" value="NZ_BAABGN010000009.1"/>
</dbReference>
<dbReference type="EMBL" id="BAABGN010000009">
    <property type="protein sequence ID" value="GAA4424448.1"/>
    <property type="molecule type" value="Genomic_DNA"/>
</dbReference>
<comment type="subunit">
    <text evidence="8">Component of the replication restart primosome.</text>
</comment>
<dbReference type="InterPro" id="IPR042115">
    <property type="entry name" value="PriA_3primeBD_sf"/>
</dbReference>
<feature type="binding site" evidence="8">
    <location>
        <position position="431"/>
    </location>
    <ligand>
        <name>Zn(2+)</name>
        <dbReference type="ChEBI" id="CHEBI:29105"/>
        <label>2</label>
    </ligand>
</feature>
<comment type="caution">
    <text evidence="11">The sequence shown here is derived from an EMBL/GenBank/DDBJ whole genome shotgun (WGS) entry which is preliminary data.</text>
</comment>
<evidence type="ECO:0000313" key="12">
    <source>
        <dbReference type="Proteomes" id="UP001500622"/>
    </source>
</evidence>
<feature type="binding site" evidence="8">
    <location>
        <position position="413"/>
    </location>
    <ligand>
        <name>Zn(2+)</name>
        <dbReference type="ChEBI" id="CHEBI:29105"/>
        <label>2</label>
    </ligand>
</feature>
<evidence type="ECO:0000256" key="5">
    <source>
        <dbReference type="ARBA" id="ARBA00022833"/>
    </source>
</evidence>
<feature type="binding site" evidence="8">
    <location>
        <position position="404"/>
    </location>
    <ligand>
        <name>Zn(2+)</name>
        <dbReference type="ChEBI" id="CHEBI:29105"/>
        <label>1</label>
    </ligand>
</feature>
<keyword evidence="1 8" id="KW-0639">Primosome</keyword>
<feature type="region of interest" description="Disordered" evidence="9">
    <location>
        <begin position="1"/>
        <end position="24"/>
    </location>
</feature>
<dbReference type="InterPro" id="IPR041222">
    <property type="entry name" value="PriA_3primeBD"/>
</dbReference>
<proteinExistence type="inferred from homology"/>
<feature type="domain" description="Primosomal protein N' 3' DNA-binding" evidence="10">
    <location>
        <begin position="31"/>
        <end position="130"/>
    </location>
</feature>